<keyword evidence="7" id="KW-1185">Reference proteome</keyword>
<dbReference type="InterPro" id="IPR013783">
    <property type="entry name" value="Ig-like_fold"/>
</dbReference>
<dbReference type="Pfam" id="PF07495">
    <property type="entry name" value="Y_Y_Y"/>
    <property type="match status" value="1"/>
</dbReference>
<accession>A0A1I5XYR2</accession>
<proteinExistence type="predicted"/>
<dbReference type="InterPro" id="IPR005467">
    <property type="entry name" value="His_kinase_dom"/>
</dbReference>
<dbReference type="Proteomes" id="UP000199031">
    <property type="component" value="Unassembled WGS sequence"/>
</dbReference>
<dbReference type="GO" id="GO:0046983">
    <property type="term" value="F:protein dimerization activity"/>
    <property type="evidence" value="ECO:0007669"/>
    <property type="project" value="InterPro"/>
</dbReference>
<keyword evidence="3" id="KW-0902">Two-component regulatory system</keyword>
<dbReference type="STRING" id="1465490.SAMN05444277_11030"/>
<dbReference type="CDD" id="cd16917">
    <property type="entry name" value="HATPase_UhpB-NarQ-NarX-like"/>
    <property type="match status" value="1"/>
</dbReference>
<dbReference type="Pfam" id="PF07494">
    <property type="entry name" value="Reg_prop"/>
    <property type="match status" value="3"/>
</dbReference>
<evidence type="ECO:0000256" key="4">
    <source>
        <dbReference type="SAM" id="Phobius"/>
    </source>
</evidence>
<keyword evidence="1" id="KW-0808">Transferase</keyword>
<dbReference type="SMART" id="SM00387">
    <property type="entry name" value="HATPase_c"/>
    <property type="match status" value="1"/>
</dbReference>
<feature type="domain" description="Histidine kinase" evidence="5">
    <location>
        <begin position="834"/>
        <end position="1022"/>
    </location>
</feature>
<evidence type="ECO:0000313" key="6">
    <source>
        <dbReference type="EMBL" id="SFQ37020.1"/>
    </source>
</evidence>
<evidence type="ECO:0000256" key="3">
    <source>
        <dbReference type="ARBA" id="ARBA00023012"/>
    </source>
</evidence>
<dbReference type="RefSeq" id="WP_090660391.1">
    <property type="nucleotide sequence ID" value="NZ_FOXQ01000010.1"/>
</dbReference>
<organism evidence="6 7">
    <name type="scientific">Parafilimonas terrae</name>
    <dbReference type="NCBI Taxonomy" id="1465490"/>
    <lineage>
        <taxon>Bacteria</taxon>
        <taxon>Pseudomonadati</taxon>
        <taxon>Bacteroidota</taxon>
        <taxon>Chitinophagia</taxon>
        <taxon>Chitinophagales</taxon>
        <taxon>Chitinophagaceae</taxon>
        <taxon>Parafilimonas</taxon>
    </lineage>
</organism>
<dbReference type="EMBL" id="FOXQ01000010">
    <property type="protein sequence ID" value="SFQ37020.1"/>
    <property type="molecule type" value="Genomic_DNA"/>
</dbReference>
<dbReference type="Gene3D" id="2.130.10.10">
    <property type="entry name" value="YVTN repeat-like/Quinoprotein amine dehydrogenase"/>
    <property type="match status" value="2"/>
</dbReference>
<reference evidence="6 7" key="1">
    <citation type="submission" date="2016-10" db="EMBL/GenBank/DDBJ databases">
        <authorList>
            <person name="de Groot N.N."/>
        </authorList>
    </citation>
    <scope>NUCLEOTIDE SEQUENCE [LARGE SCALE GENOMIC DNA]</scope>
    <source>
        <strain evidence="6 7">DSM 28286</strain>
    </source>
</reference>
<dbReference type="SUPFAM" id="SSF55874">
    <property type="entry name" value="ATPase domain of HSP90 chaperone/DNA topoisomerase II/histidine kinase"/>
    <property type="match status" value="1"/>
</dbReference>
<gene>
    <name evidence="6" type="ORF">SAMN05444277_11030</name>
</gene>
<dbReference type="InterPro" id="IPR015943">
    <property type="entry name" value="WD40/YVTN_repeat-like_dom_sf"/>
</dbReference>
<feature type="transmembrane region" description="Helical" evidence="4">
    <location>
        <begin position="785"/>
        <end position="807"/>
    </location>
</feature>
<dbReference type="InterPro" id="IPR036890">
    <property type="entry name" value="HATPase_C_sf"/>
</dbReference>
<sequence length="1029" mass="117431">MLRLKLLQIPYPVVVLFICTLITSRCYTQGITAPDDNFNILNKEEAYPNGKINAYTSTIKRSAQAITKFHASDFKTYTTAQGLSENFVISICQDKKGLMWFGTFDGLNKFDGFQFKVFKNNPGDPYSIPTGNISDIVEDDNEDLWLIINNSAGRFDPLSEKFYKVHFDTHPSNEFTNIMPLSKDYLLLCGMNSFILDKRNMTAREIKIYNYDSSLTNKTYINILFKPLLFNSNKYYDINSTRCNWLAGTNEFYATENLYSKPRLAHDSKGRKWMFVMDEPPGYSYWNLPGEPANIFRKTGLCSFINIIEDKDGNIWAASSKGLLYMQKDADCFEALGNINKDLNYTCENVFIDRNNVLWITTRGKGVIQYDLNQKPFNHLVHDKKNAQRLFSNIILGIYPYKNKLLIKHDFAISEISVFDTKTYTIEIKKENEIPEINQIKKFEDNLLKYGDKNNAYFNWLYKNRNEDYIKRVAKYIPVYDNTLINRVSGIAHGKTAYPVFLNGLTDYNMCHWQSDTLWIGTSLSGLIALSHKSQTYKRYAHHNNDPHSISSNTIMGFLFDPSGNLWIATTSGLNYFNRKNNRFTHYTKANGLADNAIYSLTYDHYGRIWLGTGKGLSCLDTATKKFYNFYTSDGLVNTEYNRWSAFTASDGTIYMGGMDGIDYFNPADISFSTDTLNPVITEVRVNNQPVNFNKNLKLKASENNLTVFFTASNITKAGIAMYAYQLKNSDTNWLPLEDAHQLRLASLTAGNYSLKIRAANPRGNWSKSIAAFNFTILPYWYQTAWFKCLVFVFLSAVIFIIIKLYIRQKIQKQRSVLEKQYAIQQERSRISTELHDDLGSGLSTIRILSELNNAANMQLSGNNYRKISMHSKELLQKMNEIVWALNISNDTLGNLISYIREQSAIILTEAHILYSFNISEQLPGLSIGGIKRRHIFLLVKEALHNITKHAGASYVKIGIGVTEHLEIMIQDNGRGIPSECIKTSKGNGISNMQKHAEAVGGTLNIENGEGTKIKLVVELKKLCLEDVV</sequence>
<dbReference type="GO" id="GO:0000155">
    <property type="term" value="F:phosphorelay sensor kinase activity"/>
    <property type="evidence" value="ECO:0007669"/>
    <property type="project" value="InterPro"/>
</dbReference>
<dbReference type="Gene3D" id="3.30.565.10">
    <property type="entry name" value="Histidine kinase-like ATPase, C-terminal domain"/>
    <property type="match status" value="1"/>
</dbReference>
<dbReference type="InterPro" id="IPR050482">
    <property type="entry name" value="Sensor_HK_TwoCompSys"/>
</dbReference>
<dbReference type="PANTHER" id="PTHR24421">
    <property type="entry name" value="NITRATE/NITRITE SENSOR PROTEIN NARX-RELATED"/>
    <property type="match status" value="1"/>
</dbReference>
<dbReference type="InterPro" id="IPR003594">
    <property type="entry name" value="HATPase_dom"/>
</dbReference>
<evidence type="ECO:0000256" key="1">
    <source>
        <dbReference type="ARBA" id="ARBA00022679"/>
    </source>
</evidence>
<dbReference type="InterPro" id="IPR011123">
    <property type="entry name" value="Y_Y_Y"/>
</dbReference>
<dbReference type="AlphaFoldDB" id="A0A1I5XYR2"/>
<dbReference type="Pfam" id="PF02518">
    <property type="entry name" value="HATPase_c"/>
    <property type="match status" value="1"/>
</dbReference>
<dbReference type="OrthoDB" id="9778366at2"/>
<dbReference type="InterPro" id="IPR011110">
    <property type="entry name" value="Reg_prop"/>
</dbReference>
<dbReference type="Gene3D" id="1.20.5.1930">
    <property type="match status" value="1"/>
</dbReference>
<keyword evidence="4" id="KW-0812">Transmembrane</keyword>
<protein>
    <submittedName>
        <fullName evidence="6">Signal transduction histidine kinase</fullName>
    </submittedName>
</protein>
<keyword evidence="4" id="KW-1133">Transmembrane helix</keyword>
<keyword evidence="2 6" id="KW-0418">Kinase</keyword>
<keyword evidence="4" id="KW-0472">Membrane</keyword>
<dbReference type="PANTHER" id="PTHR24421:SF63">
    <property type="entry name" value="SENSOR HISTIDINE KINASE DESK"/>
    <property type="match status" value="1"/>
</dbReference>
<dbReference type="PROSITE" id="PS50109">
    <property type="entry name" value="HIS_KIN"/>
    <property type="match status" value="1"/>
</dbReference>
<name>A0A1I5XYR2_9BACT</name>
<dbReference type="Gene3D" id="2.60.40.10">
    <property type="entry name" value="Immunoglobulins"/>
    <property type="match status" value="1"/>
</dbReference>
<dbReference type="SUPFAM" id="SSF63829">
    <property type="entry name" value="Calcium-dependent phosphotriesterase"/>
    <property type="match status" value="1"/>
</dbReference>
<evidence type="ECO:0000313" key="7">
    <source>
        <dbReference type="Proteomes" id="UP000199031"/>
    </source>
</evidence>
<evidence type="ECO:0000256" key="2">
    <source>
        <dbReference type="ARBA" id="ARBA00022777"/>
    </source>
</evidence>
<dbReference type="Pfam" id="PF07730">
    <property type="entry name" value="HisKA_3"/>
    <property type="match status" value="1"/>
</dbReference>
<dbReference type="InterPro" id="IPR011712">
    <property type="entry name" value="Sig_transdc_His_kin_sub3_dim/P"/>
</dbReference>
<evidence type="ECO:0000259" key="5">
    <source>
        <dbReference type="PROSITE" id="PS50109"/>
    </source>
</evidence>
<dbReference type="GO" id="GO:0016020">
    <property type="term" value="C:membrane"/>
    <property type="evidence" value="ECO:0007669"/>
    <property type="project" value="InterPro"/>
</dbReference>